<dbReference type="AlphaFoldDB" id="A0A0E4BSP3"/>
<gene>
    <name evidence="2" type="ORF">NK6_5838</name>
</gene>
<dbReference type="EMBL" id="AP014685">
    <property type="protein sequence ID" value="BAR58994.1"/>
    <property type="molecule type" value="Genomic_DNA"/>
</dbReference>
<sequence length="114" mass="11977">MTTSDTAVPEPTPEQAALFARVRRMMLIAGLTTALAICAVLIAVGYRLFKSEGRAPEIAGDVTATLPKGARIVSTGVAGDRLVITLDVGGVTEIRTFDAHTLRPAGKLKFANEP</sequence>
<dbReference type="RefSeq" id="WP_060910600.1">
    <property type="nucleotide sequence ID" value="NZ_CP126001.1"/>
</dbReference>
<feature type="transmembrane region" description="Helical" evidence="1">
    <location>
        <begin position="25"/>
        <end position="49"/>
    </location>
</feature>
<name>A0A0E4BSP3_9BRAD</name>
<organism evidence="2 3">
    <name type="scientific">Bradyrhizobium diazoefficiens</name>
    <dbReference type="NCBI Taxonomy" id="1355477"/>
    <lineage>
        <taxon>Bacteria</taxon>
        <taxon>Pseudomonadati</taxon>
        <taxon>Pseudomonadota</taxon>
        <taxon>Alphaproteobacteria</taxon>
        <taxon>Hyphomicrobiales</taxon>
        <taxon>Nitrobacteraceae</taxon>
        <taxon>Bradyrhizobium</taxon>
    </lineage>
</organism>
<proteinExistence type="predicted"/>
<keyword evidence="1" id="KW-0812">Transmembrane</keyword>
<evidence type="ECO:0000313" key="2">
    <source>
        <dbReference type="EMBL" id="BAR58994.1"/>
    </source>
</evidence>
<evidence type="ECO:0000256" key="1">
    <source>
        <dbReference type="SAM" id="Phobius"/>
    </source>
</evidence>
<keyword evidence="1" id="KW-1133">Transmembrane helix</keyword>
<dbReference type="Proteomes" id="UP000063308">
    <property type="component" value="Chromosome"/>
</dbReference>
<accession>A0A0E4BSP3</accession>
<protein>
    <submittedName>
        <fullName evidence="2">Uncharacterized protein</fullName>
    </submittedName>
</protein>
<keyword evidence="1" id="KW-0472">Membrane</keyword>
<evidence type="ECO:0000313" key="3">
    <source>
        <dbReference type="Proteomes" id="UP000063308"/>
    </source>
</evidence>
<reference evidence="2 3" key="1">
    <citation type="submission" date="2014-11" db="EMBL/GenBank/DDBJ databases">
        <title>Symbiosis island explosion on the genome of extra-slow-growing strains of soybean bradyrhizobia with massive insertion sequences.</title>
        <authorList>
            <person name="Iida T."/>
            <person name="Minamisawa K."/>
        </authorList>
    </citation>
    <scope>NUCLEOTIDE SEQUENCE [LARGE SCALE GENOMIC DNA]</scope>
    <source>
        <strain evidence="2 3">NK6</strain>
    </source>
</reference>